<sequence length="196" mass="22471">MQRHKEPLKFSESPHEGAKHYQSPVLAAQRPFLASSISADLLSAQWVSPQFQNENESCINPDAGNKRRRGARAGCKRTNTKKTNKEIVKIKENNLFPPLDFPSNTNEMFKYPNQQSEDKVPVPRRSLKRKKTSQPLNDVTLVDQQQTHINMEKNQFLLSLGSPKPSTVLGEILVHETPENQMFGTRMLDRRLRPRN</sequence>
<organism evidence="2 3">
    <name type="scientific">Paramuricea clavata</name>
    <name type="common">Red gorgonian</name>
    <name type="synonym">Violescent sea-whip</name>
    <dbReference type="NCBI Taxonomy" id="317549"/>
    <lineage>
        <taxon>Eukaryota</taxon>
        <taxon>Metazoa</taxon>
        <taxon>Cnidaria</taxon>
        <taxon>Anthozoa</taxon>
        <taxon>Octocorallia</taxon>
        <taxon>Malacalcyonacea</taxon>
        <taxon>Plexauridae</taxon>
        <taxon>Paramuricea</taxon>
    </lineage>
</organism>
<dbReference type="InterPro" id="IPR029293">
    <property type="entry name" value="RHNO1"/>
</dbReference>
<dbReference type="EMBL" id="CACRXK020009940">
    <property type="protein sequence ID" value="CAB4018286.1"/>
    <property type="molecule type" value="Genomic_DNA"/>
</dbReference>
<dbReference type="PANTHER" id="PTHR35541:SF1">
    <property type="entry name" value="RAD9, HUS1, RAD1-INTERACTING NUCLEAR ORPHAN PROTEIN 1"/>
    <property type="match status" value="1"/>
</dbReference>
<feature type="region of interest" description="Disordered" evidence="1">
    <location>
        <begin position="110"/>
        <end position="133"/>
    </location>
</feature>
<feature type="region of interest" description="Disordered" evidence="1">
    <location>
        <begin position="57"/>
        <end position="79"/>
    </location>
</feature>
<keyword evidence="3" id="KW-1185">Reference proteome</keyword>
<comment type="caution">
    <text evidence="2">The sequence shown here is derived from an EMBL/GenBank/DDBJ whole genome shotgun (WGS) entry which is preliminary data.</text>
</comment>
<gene>
    <name evidence="2" type="ORF">PACLA_8A087974</name>
</gene>
<feature type="region of interest" description="Disordered" evidence="1">
    <location>
        <begin position="1"/>
        <end position="23"/>
    </location>
</feature>
<evidence type="ECO:0000313" key="2">
    <source>
        <dbReference type="EMBL" id="CAB4018286.1"/>
    </source>
</evidence>
<dbReference type="PANTHER" id="PTHR35541">
    <property type="entry name" value="RAD9, HUS1, RAD1-INTERACTING NUCLEAR ORPHAN PROTEIN 1"/>
    <property type="match status" value="1"/>
</dbReference>
<protein>
    <submittedName>
        <fullName evidence="2">RAD9, HUS1, RAD1-interacting nuclear orphan 1-like</fullName>
    </submittedName>
</protein>
<evidence type="ECO:0000256" key="1">
    <source>
        <dbReference type="SAM" id="MobiDB-lite"/>
    </source>
</evidence>
<reference evidence="2" key="1">
    <citation type="submission" date="2020-04" db="EMBL/GenBank/DDBJ databases">
        <authorList>
            <person name="Alioto T."/>
            <person name="Alioto T."/>
            <person name="Gomez Garrido J."/>
        </authorList>
    </citation>
    <scope>NUCLEOTIDE SEQUENCE</scope>
    <source>
        <strain evidence="2">A484AB</strain>
    </source>
</reference>
<dbReference type="Pfam" id="PF15319">
    <property type="entry name" value="RHINO"/>
    <property type="match status" value="1"/>
</dbReference>
<dbReference type="AlphaFoldDB" id="A0A6S7IKS1"/>
<feature type="compositionally biased region" description="Basic and acidic residues" evidence="1">
    <location>
        <begin position="1"/>
        <end position="19"/>
    </location>
</feature>
<proteinExistence type="predicted"/>
<dbReference type="Proteomes" id="UP001152795">
    <property type="component" value="Unassembled WGS sequence"/>
</dbReference>
<evidence type="ECO:0000313" key="3">
    <source>
        <dbReference type="Proteomes" id="UP001152795"/>
    </source>
</evidence>
<dbReference type="GO" id="GO:0000725">
    <property type="term" value="P:recombinational repair"/>
    <property type="evidence" value="ECO:0007669"/>
    <property type="project" value="TreeGrafter"/>
</dbReference>
<dbReference type="GO" id="GO:0005694">
    <property type="term" value="C:chromosome"/>
    <property type="evidence" value="ECO:0007669"/>
    <property type="project" value="TreeGrafter"/>
</dbReference>
<dbReference type="GO" id="GO:0005634">
    <property type="term" value="C:nucleus"/>
    <property type="evidence" value="ECO:0007669"/>
    <property type="project" value="InterPro"/>
</dbReference>
<dbReference type="GO" id="GO:0071479">
    <property type="term" value="P:cellular response to ionizing radiation"/>
    <property type="evidence" value="ECO:0007669"/>
    <property type="project" value="InterPro"/>
</dbReference>
<dbReference type="GO" id="GO:0000077">
    <property type="term" value="P:DNA damage checkpoint signaling"/>
    <property type="evidence" value="ECO:0007669"/>
    <property type="project" value="InterPro"/>
</dbReference>
<feature type="compositionally biased region" description="Basic residues" evidence="1">
    <location>
        <begin position="66"/>
        <end position="79"/>
    </location>
</feature>
<accession>A0A6S7IKS1</accession>
<name>A0A6S7IKS1_PARCT</name>